<sequence length="87" mass="9336">MNPALLDALLVVLALTLLPAAWRGATGPTEADRAIGADHAFFVFVAVVALLALRTDRYEILDVVVVATLVGFLSAVTLARYISRSRR</sequence>
<dbReference type="GO" id="GO:0015385">
    <property type="term" value="F:sodium:proton antiporter activity"/>
    <property type="evidence" value="ECO:0007669"/>
    <property type="project" value="TreeGrafter"/>
</dbReference>
<feature type="transmembrane region" description="Helical" evidence="8">
    <location>
        <begin position="60"/>
        <end position="82"/>
    </location>
</feature>
<evidence type="ECO:0000256" key="6">
    <source>
        <dbReference type="ARBA" id="ARBA00022989"/>
    </source>
</evidence>
<dbReference type="AlphaFoldDB" id="A0A021VR85"/>
<comment type="caution">
    <text evidence="9">The sequence shown here is derived from an EMBL/GenBank/DDBJ whole genome shotgun (WGS) entry which is preliminary data.</text>
</comment>
<dbReference type="Proteomes" id="UP000019753">
    <property type="component" value="Unassembled WGS sequence"/>
</dbReference>
<comment type="similarity">
    <text evidence="2">Belongs to the CPA3 antiporters (TC 2.A.63) subunit F family.</text>
</comment>
<name>A0A021VR85_9CELL</name>
<evidence type="ECO:0000256" key="2">
    <source>
        <dbReference type="ARBA" id="ARBA00009212"/>
    </source>
</evidence>
<accession>A0A021VR85</accession>
<keyword evidence="6 8" id="KW-1133">Transmembrane helix</keyword>
<dbReference type="InterPro" id="IPR007208">
    <property type="entry name" value="MrpF/PhaF-like"/>
</dbReference>
<keyword evidence="10" id="KW-1185">Reference proteome</keyword>
<reference evidence="9 10" key="1">
    <citation type="submission" date="2014-01" db="EMBL/GenBank/DDBJ databases">
        <title>Actinotalea ferrariae CF5-4.</title>
        <authorList>
            <person name="Chen F."/>
            <person name="Li Y."/>
            <person name="Wang G."/>
        </authorList>
    </citation>
    <scope>NUCLEOTIDE SEQUENCE [LARGE SCALE GENOMIC DNA]</scope>
    <source>
        <strain evidence="9 10">CF5-4</strain>
    </source>
</reference>
<evidence type="ECO:0000313" key="9">
    <source>
        <dbReference type="EMBL" id="EYR63633.1"/>
    </source>
</evidence>
<dbReference type="EMBL" id="AXCW01000079">
    <property type="protein sequence ID" value="EYR63633.1"/>
    <property type="molecule type" value="Genomic_DNA"/>
</dbReference>
<evidence type="ECO:0000256" key="1">
    <source>
        <dbReference type="ARBA" id="ARBA00004651"/>
    </source>
</evidence>
<organism evidence="9 10">
    <name type="scientific">Actinotalea ferrariae CF5-4</name>
    <dbReference type="NCBI Taxonomy" id="948458"/>
    <lineage>
        <taxon>Bacteria</taxon>
        <taxon>Bacillati</taxon>
        <taxon>Actinomycetota</taxon>
        <taxon>Actinomycetes</taxon>
        <taxon>Micrococcales</taxon>
        <taxon>Cellulomonadaceae</taxon>
        <taxon>Actinotalea</taxon>
    </lineage>
</organism>
<keyword evidence="5 8" id="KW-0812">Transmembrane</keyword>
<dbReference type="Pfam" id="PF04066">
    <property type="entry name" value="MrpF_PhaF"/>
    <property type="match status" value="1"/>
</dbReference>
<evidence type="ECO:0000256" key="4">
    <source>
        <dbReference type="ARBA" id="ARBA00022475"/>
    </source>
</evidence>
<keyword evidence="7 8" id="KW-0472">Membrane</keyword>
<evidence type="ECO:0000256" key="7">
    <source>
        <dbReference type="ARBA" id="ARBA00023136"/>
    </source>
</evidence>
<keyword evidence="3" id="KW-0813">Transport</keyword>
<evidence type="ECO:0000256" key="3">
    <source>
        <dbReference type="ARBA" id="ARBA00022448"/>
    </source>
</evidence>
<dbReference type="PANTHER" id="PTHR34702">
    <property type="entry name" value="NA(+)/H(+) ANTIPORTER SUBUNIT F1"/>
    <property type="match status" value="1"/>
</dbReference>
<comment type="subcellular location">
    <subcellularLocation>
        <location evidence="1">Cell membrane</location>
        <topology evidence="1">Multi-pass membrane protein</topology>
    </subcellularLocation>
</comment>
<dbReference type="GO" id="GO:0005886">
    <property type="term" value="C:plasma membrane"/>
    <property type="evidence" value="ECO:0007669"/>
    <property type="project" value="UniProtKB-SubCell"/>
</dbReference>
<keyword evidence="4" id="KW-1003">Cell membrane</keyword>
<feature type="transmembrane region" description="Helical" evidence="8">
    <location>
        <begin position="33"/>
        <end position="53"/>
    </location>
</feature>
<dbReference type="PANTHER" id="PTHR34702:SF1">
    <property type="entry name" value="NA(+)_H(+) ANTIPORTER SUBUNIT F"/>
    <property type="match status" value="1"/>
</dbReference>
<evidence type="ECO:0000256" key="8">
    <source>
        <dbReference type="SAM" id="Phobius"/>
    </source>
</evidence>
<gene>
    <name evidence="9" type="ORF">N866_19255</name>
</gene>
<proteinExistence type="inferred from homology"/>
<protein>
    <submittedName>
        <fullName evidence="9">Pesticidal protein Cry26Aa</fullName>
    </submittedName>
</protein>
<evidence type="ECO:0000256" key="5">
    <source>
        <dbReference type="ARBA" id="ARBA00022692"/>
    </source>
</evidence>
<evidence type="ECO:0000313" key="10">
    <source>
        <dbReference type="Proteomes" id="UP000019753"/>
    </source>
</evidence>